<organism evidence="2 3">
    <name type="scientific">Pleurodeles waltl</name>
    <name type="common">Iberian ribbed newt</name>
    <dbReference type="NCBI Taxonomy" id="8319"/>
    <lineage>
        <taxon>Eukaryota</taxon>
        <taxon>Metazoa</taxon>
        <taxon>Chordata</taxon>
        <taxon>Craniata</taxon>
        <taxon>Vertebrata</taxon>
        <taxon>Euteleostomi</taxon>
        <taxon>Amphibia</taxon>
        <taxon>Batrachia</taxon>
        <taxon>Caudata</taxon>
        <taxon>Salamandroidea</taxon>
        <taxon>Salamandridae</taxon>
        <taxon>Pleurodelinae</taxon>
        <taxon>Pleurodeles</taxon>
    </lineage>
</organism>
<name>A0AAV7NE32_PLEWA</name>
<sequence length="177" mass="19219">MISVCRLSGGTVATSTLVWIAVRTCFPILGKNCLKDSPESPLELGALPNHSLAKAANISAYVMHSPSRERILFNPGDLIGHLWQPRDQLRVKSGASERSREEARGSGDIRATKEEQEDEETTIEEEDGRKTEPTGAGVSQRRFGDSWPGEPAYTPPRFRRSVASPGTETETGKGGGK</sequence>
<dbReference type="EMBL" id="JANPWB010000012">
    <property type="protein sequence ID" value="KAJ1113741.1"/>
    <property type="molecule type" value="Genomic_DNA"/>
</dbReference>
<accession>A0AAV7NE32</accession>
<proteinExistence type="predicted"/>
<protein>
    <submittedName>
        <fullName evidence="2">Uncharacterized protein</fullName>
    </submittedName>
</protein>
<feature type="region of interest" description="Disordered" evidence="1">
    <location>
        <begin position="90"/>
        <end position="177"/>
    </location>
</feature>
<feature type="compositionally biased region" description="Acidic residues" evidence="1">
    <location>
        <begin position="115"/>
        <end position="126"/>
    </location>
</feature>
<evidence type="ECO:0000256" key="1">
    <source>
        <dbReference type="SAM" id="MobiDB-lite"/>
    </source>
</evidence>
<dbReference type="AlphaFoldDB" id="A0AAV7NE32"/>
<comment type="caution">
    <text evidence="2">The sequence shown here is derived from an EMBL/GenBank/DDBJ whole genome shotgun (WGS) entry which is preliminary data.</text>
</comment>
<reference evidence="2" key="1">
    <citation type="journal article" date="2022" name="bioRxiv">
        <title>Sequencing and chromosome-scale assembly of the giantPleurodeles waltlgenome.</title>
        <authorList>
            <person name="Brown T."/>
            <person name="Elewa A."/>
            <person name="Iarovenko S."/>
            <person name="Subramanian E."/>
            <person name="Araus A.J."/>
            <person name="Petzold A."/>
            <person name="Susuki M."/>
            <person name="Suzuki K.-i.T."/>
            <person name="Hayashi T."/>
            <person name="Toyoda A."/>
            <person name="Oliveira C."/>
            <person name="Osipova E."/>
            <person name="Leigh N.D."/>
            <person name="Simon A."/>
            <person name="Yun M.H."/>
        </authorList>
    </citation>
    <scope>NUCLEOTIDE SEQUENCE</scope>
    <source>
        <strain evidence="2">20211129_DDA</strain>
        <tissue evidence="2">Liver</tissue>
    </source>
</reference>
<dbReference type="Proteomes" id="UP001066276">
    <property type="component" value="Chromosome 8"/>
</dbReference>
<keyword evidence="3" id="KW-1185">Reference proteome</keyword>
<evidence type="ECO:0000313" key="3">
    <source>
        <dbReference type="Proteomes" id="UP001066276"/>
    </source>
</evidence>
<evidence type="ECO:0000313" key="2">
    <source>
        <dbReference type="EMBL" id="KAJ1113741.1"/>
    </source>
</evidence>
<gene>
    <name evidence="2" type="ORF">NDU88_001983</name>
</gene>
<feature type="compositionally biased region" description="Basic and acidic residues" evidence="1">
    <location>
        <begin position="90"/>
        <end position="114"/>
    </location>
</feature>